<feature type="region of interest" description="Disordered" evidence="1">
    <location>
        <begin position="1"/>
        <end position="20"/>
    </location>
</feature>
<dbReference type="Pfam" id="PF02148">
    <property type="entry name" value="zf-UBP"/>
    <property type="match status" value="1"/>
</dbReference>
<dbReference type="RefSeq" id="WP_111172202.1">
    <property type="nucleotide sequence ID" value="NZ_POUA01000739.1"/>
</dbReference>
<dbReference type="InterPro" id="IPR001607">
    <property type="entry name" value="Znf_UBP"/>
</dbReference>
<organism evidence="3 4">
    <name type="scientific">Spongiactinospora gelatinilytica</name>
    <dbReference type="NCBI Taxonomy" id="2666298"/>
    <lineage>
        <taxon>Bacteria</taxon>
        <taxon>Bacillati</taxon>
        <taxon>Actinomycetota</taxon>
        <taxon>Actinomycetes</taxon>
        <taxon>Streptosporangiales</taxon>
        <taxon>Streptosporangiaceae</taxon>
        <taxon>Spongiactinospora</taxon>
    </lineage>
</organism>
<protein>
    <recommendedName>
        <fullName evidence="2">UBP-type domain-containing protein</fullName>
    </recommendedName>
</protein>
<reference evidence="3 4" key="1">
    <citation type="submission" date="2018-01" db="EMBL/GenBank/DDBJ databases">
        <title>Draft genome sequence of Sphaerisporangium sp. 7K107.</title>
        <authorList>
            <person name="Sahin N."/>
            <person name="Saygin H."/>
            <person name="Ay H."/>
        </authorList>
    </citation>
    <scope>NUCLEOTIDE SEQUENCE [LARGE SCALE GENOMIC DNA]</scope>
    <source>
        <strain evidence="3 4">7K107</strain>
    </source>
</reference>
<dbReference type="GO" id="GO:0008270">
    <property type="term" value="F:zinc ion binding"/>
    <property type="evidence" value="ECO:0007669"/>
    <property type="project" value="InterPro"/>
</dbReference>
<evidence type="ECO:0000313" key="4">
    <source>
        <dbReference type="Proteomes" id="UP000248544"/>
    </source>
</evidence>
<keyword evidence="4" id="KW-1185">Reference proteome</keyword>
<dbReference type="PROSITE" id="PS50271">
    <property type="entry name" value="ZF_UBP"/>
    <property type="match status" value="1"/>
</dbReference>
<sequence length="103" mass="11188">MSLDAGGTNATARAGLNGQTPRCTHIDLLPDVEPGSPECKECLALGRTWTRLLVCLSCGWVACSDDGRPGHARAHYQETDHPVVAALDAGSTWRWCYVHRRTV</sequence>
<dbReference type="SUPFAM" id="SSF57850">
    <property type="entry name" value="RING/U-box"/>
    <property type="match status" value="1"/>
</dbReference>
<dbReference type="Gene3D" id="3.30.40.10">
    <property type="entry name" value="Zinc/RING finger domain, C3HC4 (zinc finger)"/>
    <property type="match status" value="1"/>
</dbReference>
<dbReference type="EMBL" id="POUA01000739">
    <property type="protein sequence ID" value="PZG16362.1"/>
    <property type="molecule type" value="Genomic_DNA"/>
</dbReference>
<dbReference type="AlphaFoldDB" id="A0A2W2DX32"/>
<name>A0A2W2DX32_9ACTN</name>
<evidence type="ECO:0000313" key="3">
    <source>
        <dbReference type="EMBL" id="PZG16362.1"/>
    </source>
</evidence>
<comment type="caution">
    <text evidence="3">The sequence shown here is derived from an EMBL/GenBank/DDBJ whole genome shotgun (WGS) entry which is preliminary data.</text>
</comment>
<gene>
    <name evidence="3" type="ORF">C1I98_39000</name>
</gene>
<accession>A0A2W2DX32</accession>
<dbReference type="InterPro" id="IPR013083">
    <property type="entry name" value="Znf_RING/FYVE/PHD"/>
</dbReference>
<evidence type="ECO:0000259" key="2">
    <source>
        <dbReference type="PROSITE" id="PS50271"/>
    </source>
</evidence>
<proteinExistence type="predicted"/>
<dbReference type="Proteomes" id="UP000248544">
    <property type="component" value="Unassembled WGS sequence"/>
</dbReference>
<feature type="domain" description="UBP-type" evidence="2">
    <location>
        <begin position="21"/>
        <end position="103"/>
    </location>
</feature>
<evidence type="ECO:0000256" key="1">
    <source>
        <dbReference type="SAM" id="MobiDB-lite"/>
    </source>
</evidence>